<organism evidence="1 2">
    <name type="scientific">Glomus cerebriforme</name>
    <dbReference type="NCBI Taxonomy" id="658196"/>
    <lineage>
        <taxon>Eukaryota</taxon>
        <taxon>Fungi</taxon>
        <taxon>Fungi incertae sedis</taxon>
        <taxon>Mucoromycota</taxon>
        <taxon>Glomeromycotina</taxon>
        <taxon>Glomeromycetes</taxon>
        <taxon>Glomerales</taxon>
        <taxon>Glomeraceae</taxon>
        <taxon>Glomus</taxon>
    </lineage>
</organism>
<proteinExistence type="predicted"/>
<reference evidence="1 2" key="1">
    <citation type="submission" date="2018-06" db="EMBL/GenBank/DDBJ databases">
        <title>Comparative genomics reveals the genomic features of Rhizophagus irregularis, R. cerebriforme, R. diaphanum and Gigaspora rosea, and their symbiotic lifestyle signature.</title>
        <authorList>
            <person name="Morin E."/>
            <person name="San Clemente H."/>
            <person name="Chen E.C.H."/>
            <person name="De La Providencia I."/>
            <person name="Hainaut M."/>
            <person name="Kuo A."/>
            <person name="Kohler A."/>
            <person name="Murat C."/>
            <person name="Tang N."/>
            <person name="Roy S."/>
            <person name="Loubradou J."/>
            <person name="Henrissat B."/>
            <person name="Grigoriev I.V."/>
            <person name="Corradi N."/>
            <person name="Roux C."/>
            <person name="Martin F.M."/>
        </authorList>
    </citation>
    <scope>NUCLEOTIDE SEQUENCE [LARGE SCALE GENOMIC DNA]</scope>
    <source>
        <strain evidence="1 2">DAOM 227022</strain>
    </source>
</reference>
<dbReference type="Proteomes" id="UP000265703">
    <property type="component" value="Unassembled WGS sequence"/>
</dbReference>
<sequence length="79" mass="9111">MVLHKNNIKKLLAFNYLFGPDVAVVLITRWNALTIPQQNETYPPVASNFIIKLCSQFDSPQYIHNKMLHWINGGVEISR</sequence>
<dbReference type="Gene3D" id="3.90.1570.10">
    <property type="entry name" value="tt1808, chain A"/>
    <property type="match status" value="1"/>
</dbReference>
<dbReference type="SUPFAM" id="SSF52980">
    <property type="entry name" value="Restriction endonuclease-like"/>
    <property type="match status" value="1"/>
</dbReference>
<dbReference type="STRING" id="658196.A0A397T659"/>
<comment type="caution">
    <text evidence="1">The sequence shown here is derived from an EMBL/GenBank/DDBJ whole genome shotgun (WGS) entry which is preliminary data.</text>
</comment>
<dbReference type="InterPro" id="IPR012296">
    <property type="entry name" value="Nuclease_put_TT1808"/>
</dbReference>
<evidence type="ECO:0000313" key="1">
    <source>
        <dbReference type="EMBL" id="RIA90514.1"/>
    </source>
</evidence>
<name>A0A397T659_9GLOM</name>
<dbReference type="InterPro" id="IPR011335">
    <property type="entry name" value="Restrct_endonuc-II-like"/>
</dbReference>
<dbReference type="EMBL" id="QKYT01000178">
    <property type="protein sequence ID" value="RIA90514.1"/>
    <property type="molecule type" value="Genomic_DNA"/>
</dbReference>
<gene>
    <name evidence="1" type="ORF">C1645_823222</name>
</gene>
<evidence type="ECO:0000313" key="2">
    <source>
        <dbReference type="Proteomes" id="UP000265703"/>
    </source>
</evidence>
<dbReference type="GO" id="GO:0006302">
    <property type="term" value="P:double-strand break repair"/>
    <property type="evidence" value="ECO:0007669"/>
    <property type="project" value="UniProtKB-ARBA"/>
</dbReference>
<dbReference type="AlphaFoldDB" id="A0A397T659"/>
<accession>A0A397T659</accession>
<protein>
    <submittedName>
        <fullName evidence="1">Uncharacterized protein</fullName>
    </submittedName>
</protein>
<keyword evidence="2" id="KW-1185">Reference proteome</keyword>